<sequence>MEASVTSDLVKIAGGLLLLSPGVVATTTKASWRMSVVCIRLAKETTAISLCRFNAILDLVPERGSGCWSGGDCGVFALLRGSFKMNSQRRHVDGIDVWACGC</sequence>
<keyword evidence="2" id="KW-1185">Reference proteome</keyword>
<evidence type="ECO:0000313" key="1">
    <source>
        <dbReference type="EMBL" id="KAK7533180.1"/>
    </source>
</evidence>
<dbReference type="Proteomes" id="UP001360953">
    <property type="component" value="Unassembled WGS sequence"/>
</dbReference>
<proteinExistence type="predicted"/>
<evidence type="ECO:0008006" key="3">
    <source>
        <dbReference type="Google" id="ProtNLM"/>
    </source>
</evidence>
<dbReference type="EMBL" id="JBBPEH010000010">
    <property type="protein sequence ID" value="KAK7533180.1"/>
    <property type="molecule type" value="Genomic_DNA"/>
</dbReference>
<comment type="caution">
    <text evidence="1">The sequence shown here is derived from an EMBL/GenBank/DDBJ whole genome shotgun (WGS) entry which is preliminary data.</text>
</comment>
<dbReference type="GeneID" id="92037031"/>
<accession>A0ABR1LES9</accession>
<reference evidence="1 2" key="1">
    <citation type="submission" date="2024-04" db="EMBL/GenBank/DDBJ databases">
        <title>Phyllosticta paracitricarpa is synonymous to the EU quarantine fungus P. citricarpa based on phylogenomic analyses.</title>
        <authorList>
            <consortium name="Lawrence Berkeley National Laboratory"/>
            <person name="Van ingen-buijs V.A."/>
            <person name="Van westerhoven A.C."/>
            <person name="Haridas S."/>
            <person name="Skiadas P."/>
            <person name="Martin F."/>
            <person name="Groenewald J.Z."/>
            <person name="Crous P.W."/>
            <person name="Seidl M.F."/>
        </authorList>
    </citation>
    <scope>NUCLEOTIDE SEQUENCE [LARGE SCALE GENOMIC DNA]</scope>
    <source>
        <strain evidence="1 2">CPC 17464</strain>
    </source>
</reference>
<gene>
    <name evidence="1" type="ORF">J3D65DRAFT_72707</name>
</gene>
<protein>
    <recommendedName>
        <fullName evidence="3">Secreted protein</fullName>
    </recommendedName>
</protein>
<organism evidence="1 2">
    <name type="scientific">Phyllosticta citribraziliensis</name>
    <dbReference type="NCBI Taxonomy" id="989973"/>
    <lineage>
        <taxon>Eukaryota</taxon>
        <taxon>Fungi</taxon>
        <taxon>Dikarya</taxon>
        <taxon>Ascomycota</taxon>
        <taxon>Pezizomycotina</taxon>
        <taxon>Dothideomycetes</taxon>
        <taxon>Dothideomycetes incertae sedis</taxon>
        <taxon>Botryosphaeriales</taxon>
        <taxon>Phyllostictaceae</taxon>
        <taxon>Phyllosticta</taxon>
    </lineage>
</organism>
<dbReference type="RefSeq" id="XP_066652573.1">
    <property type="nucleotide sequence ID" value="XM_066804125.1"/>
</dbReference>
<evidence type="ECO:0000313" key="2">
    <source>
        <dbReference type="Proteomes" id="UP001360953"/>
    </source>
</evidence>
<name>A0ABR1LES9_9PEZI</name>